<evidence type="ECO:0000313" key="1">
    <source>
        <dbReference type="EMBL" id="KRY09823.1"/>
    </source>
</evidence>
<evidence type="ECO:0000313" key="2">
    <source>
        <dbReference type="Proteomes" id="UP000054783"/>
    </source>
</evidence>
<protein>
    <submittedName>
        <fullName evidence="1">Uncharacterized protein</fullName>
    </submittedName>
</protein>
<proteinExistence type="predicted"/>
<dbReference type="EMBL" id="JYDQ01000256">
    <property type="protein sequence ID" value="KRY09823.1"/>
    <property type="molecule type" value="Genomic_DNA"/>
</dbReference>
<accession>A0A0V0ZBB8</accession>
<gene>
    <name evidence="1" type="ORF">T12_10132</name>
</gene>
<reference evidence="1 2" key="1">
    <citation type="submission" date="2015-01" db="EMBL/GenBank/DDBJ databases">
        <title>Evolution of Trichinella species and genotypes.</title>
        <authorList>
            <person name="Korhonen P.K."/>
            <person name="Edoardo P."/>
            <person name="Giuseppe L.R."/>
            <person name="Gasser R.B."/>
        </authorList>
    </citation>
    <scope>NUCLEOTIDE SEQUENCE [LARGE SCALE GENOMIC DNA]</scope>
    <source>
        <strain evidence="1">ISS2496</strain>
    </source>
</reference>
<dbReference type="Proteomes" id="UP000054783">
    <property type="component" value="Unassembled WGS sequence"/>
</dbReference>
<organism evidence="1 2">
    <name type="scientific">Trichinella patagoniensis</name>
    <dbReference type="NCBI Taxonomy" id="990121"/>
    <lineage>
        <taxon>Eukaryota</taxon>
        <taxon>Metazoa</taxon>
        <taxon>Ecdysozoa</taxon>
        <taxon>Nematoda</taxon>
        <taxon>Enoplea</taxon>
        <taxon>Dorylaimia</taxon>
        <taxon>Trichinellida</taxon>
        <taxon>Trichinellidae</taxon>
        <taxon>Trichinella</taxon>
    </lineage>
</organism>
<keyword evidence="2" id="KW-1185">Reference proteome</keyword>
<sequence length="81" mass="9485">MLLQLIRTFNGMSDAMQGIRRSEVSLLLLTTLDLRYFEQYTYIHTKEHVRALPITITMHRLASVVKMVEPSQKTFLTLFIN</sequence>
<comment type="caution">
    <text evidence="1">The sequence shown here is derived from an EMBL/GenBank/DDBJ whole genome shotgun (WGS) entry which is preliminary data.</text>
</comment>
<name>A0A0V0ZBB8_9BILA</name>
<dbReference type="AlphaFoldDB" id="A0A0V0ZBB8"/>